<dbReference type="GO" id="GO:0006369">
    <property type="term" value="P:termination of RNA polymerase II transcription"/>
    <property type="evidence" value="ECO:0007669"/>
    <property type="project" value="InterPro"/>
</dbReference>
<dbReference type="GO" id="GO:0005849">
    <property type="term" value="C:mRNA cleavage factor complex"/>
    <property type="evidence" value="ECO:0007669"/>
    <property type="project" value="InterPro"/>
</dbReference>
<organism evidence="4 5">
    <name type="scientific">Phaeoacremonium minimum (strain UCR-PA7)</name>
    <name type="common">Esca disease fungus</name>
    <name type="synonym">Togninia minima</name>
    <dbReference type="NCBI Taxonomy" id="1286976"/>
    <lineage>
        <taxon>Eukaryota</taxon>
        <taxon>Fungi</taxon>
        <taxon>Dikarya</taxon>
        <taxon>Ascomycota</taxon>
        <taxon>Pezizomycotina</taxon>
        <taxon>Sordariomycetes</taxon>
        <taxon>Sordariomycetidae</taxon>
        <taxon>Togniniales</taxon>
        <taxon>Togniniaceae</taxon>
        <taxon>Phaeoacremonium</taxon>
    </lineage>
</organism>
<evidence type="ECO:0000313" key="4">
    <source>
        <dbReference type="EMBL" id="EOO00089.1"/>
    </source>
</evidence>
<dbReference type="GO" id="GO:0031124">
    <property type="term" value="P:mRNA 3'-end processing"/>
    <property type="evidence" value="ECO:0007669"/>
    <property type="project" value="InterPro"/>
</dbReference>
<dbReference type="InterPro" id="IPR045154">
    <property type="entry name" value="PCF11-like"/>
</dbReference>
<dbReference type="HOGENOM" id="CLU_594724_0_0_1"/>
<dbReference type="PANTHER" id="PTHR15921">
    <property type="entry name" value="PRE-MRNA CLEAVAGE COMPLEX II"/>
    <property type="match status" value="1"/>
</dbReference>
<reference evidence="5" key="1">
    <citation type="journal article" date="2013" name="Genome Announc.">
        <title>Draft genome sequence of the ascomycete Phaeoacremonium aleophilum strain UCR-PA7, a causal agent of the esca disease complex in grapevines.</title>
        <authorList>
            <person name="Blanco-Ulate B."/>
            <person name="Rolshausen P."/>
            <person name="Cantu D."/>
        </authorList>
    </citation>
    <scope>NUCLEOTIDE SEQUENCE [LARGE SCALE GENOMIC DNA]</scope>
    <source>
        <strain evidence="5">UCR-PA7</strain>
    </source>
</reference>
<dbReference type="PRINTS" id="PR01217">
    <property type="entry name" value="PRICHEXTENSN"/>
</dbReference>
<dbReference type="PANTHER" id="PTHR15921:SF3">
    <property type="entry name" value="PRE-MRNA CLEAVAGE COMPLEX 2 PROTEIN PCF11"/>
    <property type="match status" value="1"/>
</dbReference>
<gene>
    <name evidence="4" type="ORF">UCRPA7_4457</name>
</gene>
<accession>R8BL61</accession>
<dbReference type="GO" id="GO:0005737">
    <property type="term" value="C:cytoplasm"/>
    <property type="evidence" value="ECO:0007669"/>
    <property type="project" value="TreeGrafter"/>
</dbReference>
<dbReference type="Pfam" id="PF21936">
    <property type="entry name" value="Pcf11_C"/>
    <property type="match status" value="1"/>
</dbReference>
<evidence type="ECO:0000313" key="5">
    <source>
        <dbReference type="Proteomes" id="UP000014074"/>
    </source>
</evidence>
<dbReference type="Proteomes" id="UP000014074">
    <property type="component" value="Unassembled WGS sequence"/>
</dbReference>
<protein>
    <submittedName>
        <fullName evidence="4">Putative mrna cleavage factor complex component pcf11 protein</fullName>
    </submittedName>
</protein>
<dbReference type="GeneID" id="19324910"/>
<name>R8BL61_PHAM7</name>
<evidence type="ECO:0000259" key="3">
    <source>
        <dbReference type="Pfam" id="PF21936"/>
    </source>
</evidence>
<feature type="region of interest" description="Disordered" evidence="1">
    <location>
        <begin position="432"/>
        <end position="460"/>
    </location>
</feature>
<dbReference type="OrthoDB" id="343582at2759"/>
<feature type="domain" description="Pcf11 C-terminal" evidence="3">
    <location>
        <begin position="372"/>
        <end position="423"/>
    </location>
</feature>
<dbReference type="GO" id="GO:0000993">
    <property type="term" value="F:RNA polymerase II complex binding"/>
    <property type="evidence" value="ECO:0007669"/>
    <property type="project" value="InterPro"/>
</dbReference>
<dbReference type="GO" id="GO:0003729">
    <property type="term" value="F:mRNA binding"/>
    <property type="evidence" value="ECO:0007669"/>
    <property type="project" value="InterPro"/>
</dbReference>
<sequence length="460" mass="50359">MDNSLTLFIRRKHLPTRHLNQQHPPQLLHRINYHRMQLIDVSKADFARNPLDTSIQTRLKALLDLQKLLTSQNLPHDQLMLVKDRVTELAVAVKNQAPNSLTHAPTPPIAVQPYPPPQQVPVAAPVAPNPPASAPPAGVSLDSLFGKGALATLLARQTPTPQVSTPYMPPAAVAPIRSPTPQRVEPHKPTAPPPSDPMALLNMLRGAGILRGAPPAGGTPVNVTPVPPPPSAPPPIPPNLASILAAARGVVPPPPPQGGINSIELKASSLKLFRPHLLSLLYEDLGPPCTQCGRRFKTDDEGKKKKTAHMDWHFRVHQRIAEAERRGQHRSWYVDERDWINSREVIDTDHVETSEESKGGAASAASKAPKLKWIPVPDDGTNTVCPICQEKFEMKWLDEAQEWVWMDALRVGNRAYHASCYAEAYKDGGSTPLYSRNTPEPVLGKRKAEVSPGSFKKIKA</sequence>
<dbReference type="EMBL" id="KB933118">
    <property type="protein sequence ID" value="EOO00089.1"/>
    <property type="molecule type" value="Genomic_DNA"/>
</dbReference>
<dbReference type="InterPro" id="IPR054127">
    <property type="entry name" value="Pcf11_C"/>
</dbReference>
<dbReference type="Pfam" id="PF11526">
    <property type="entry name" value="Pfc11_Clp1_ID"/>
    <property type="match status" value="1"/>
</dbReference>
<evidence type="ECO:0000256" key="1">
    <source>
        <dbReference type="SAM" id="MobiDB-lite"/>
    </source>
</evidence>
<dbReference type="AlphaFoldDB" id="R8BL61"/>
<keyword evidence="5" id="KW-1185">Reference proteome</keyword>
<evidence type="ECO:0000259" key="2">
    <source>
        <dbReference type="Pfam" id="PF11526"/>
    </source>
</evidence>
<dbReference type="RefSeq" id="XP_007915250.1">
    <property type="nucleotide sequence ID" value="XM_007917059.1"/>
</dbReference>
<feature type="domain" description="Pcf11 Clp1-ID" evidence="2">
    <location>
        <begin position="316"/>
        <end position="348"/>
    </location>
</feature>
<dbReference type="KEGG" id="tmn:UCRPA7_4457"/>
<proteinExistence type="predicted"/>
<dbReference type="InterPro" id="IPR021605">
    <property type="entry name" value="Pcf11_Clp1-ID"/>
</dbReference>
<dbReference type="eggNOG" id="KOG2071">
    <property type="taxonomic scope" value="Eukaryota"/>
</dbReference>